<dbReference type="EMBL" id="JAGSPM010000011">
    <property type="protein sequence ID" value="MBR7748068.1"/>
    <property type="molecule type" value="Genomic_DNA"/>
</dbReference>
<feature type="region of interest" description="Disordered" evidence="2">
    <location>
        <begin position="1"/>
        <end position="21"/>
    </location>
</feature>
<dbReference type="RefSeq" id="WP_212685413.1">
    <property type="nucleotide sequence ID" value="NZ_JAGSPM010000011.1"/>
</dbReference>
<organism evidence="3 4">
    <name type="scientific">Undibacterium baiyunense</name>
    <dbReference type="NCBI Taxonomy" id="2828731"/>
    <lineage>
        <taxon>Bacteria</taxon>
        <taxon>Pseudomonadati</taxon>
        <taxon>Pseudomonadota</taxon>
        <taxon>Betaproteobacteria</taxon>
        <taxon>Burkholderiales</taxon>
        <taxon>Oxalobacteraceae</taxon>
        <taxon>Undibacterium</taxon>
    </lineage>
</organism>
<dbReference type="AlphaFoldDB" id="A0A941DI60"/>
<dbReference type="SUPFAM" id="SSF160544">
    <property type="entry name" value="EscU C-terminal domain-like"/>
    <property type="match status" value="1"/>
</dbReference>
<dbReference type="GO" id="GO:0005886">
    <property type="term" value="C:plasma membrane"/>
    <property type="evidence" value="ECO:0007669"/>
    <property type="project" value="TreeGrafter"/>
</dbReference>
<protein>
    <submittedName>
        <fullName evidence="3">EscU/YscU/HrcU family type III secretion system export apparatus switch protein</fullName>
    </submittedName>
</protein>
<comment type="caution">
    <text evidence="3">The sequence shown here is derived from an EMBL/GenBank/DDBJ whole genome shotgun (WGS) entry which is preliminary data.</text>
</comment>
<comment type="similarity">
    <text evidence="1">Belongs to the type III secretion exporter family.</text>
</comment>
<dbReference type="GO" id="GO:0009306">
    <property type="term" value="P:protein secretion"/>
    <property type="evidence" value="ECO:0007669"/>
    <property type="project" value="InterPro"/>
</dbReference>
<reference evidence="3 4" key="1">
    <citation type="submission" date="2021-04" db="EMBL/GenBank/DDBJ databases">
        <title>novel species isolated from subtropical streams in China.</title>
        <authorList>
            <person name="Lu H."/>
        </authorList>
    </citation>
    <scope>NUCLEOTIDE SEQUENCE [LARGE SCALE GENOMIC DNA]</scope>
    <source>
        <strain evidence="3 4">BYS107W</strain>
    </source>
</reference>
<accession>A0A941DI60</accession>
<proteinExistence type="inferred from homology"/>
<evidence type="ECO:0000313" key="3">
    <source>
        <dbReference type="EMBL" id="MBR7748068.1"/>
    </source>
</evidence>
<dbReference type="PANTHER" id="PTHR30531">
    <property type="entry name" value="FLAGELLAR BIOSYNTHETIC PROTEIN FLHB"/>
    <property type="match status" value="1"/>
</dbReference>
<dbReference type="Proteomes" id="UP000680158">
    <property type="component" value="Unassembled WGS sequence"/>
</dbReference>
<sequence length="118" mass="13106">MKNETNSTPNSSPDNYVNNRHQSAVALSYKPENGAPRVVAKGKGLLAEEIIARANEHGIFIHQSTELVKLLMKVDLDDNIPPALYTVVAELLAWLYHIESEITTKQQISPTSRPIITE</sequence>
<dbReference type="Gene3D" id="3.40.1690.10">
    <property type="entry name" value="secretion proteins EscU"/>
    <property type="match status" value="1"/>
</dbReference>
<keyword evidence="4" id="KW-1185">Reference proteome</keyword>
<evidence type="ECO:0000313" key="4">
    <source>
        <dbReference type="Proteomes" id="UP000680158"/>
    </source>
</evidence>
<dbReference type="InterPro" id="IPR029025">
    <property type="entry name" value="T3SS_substrate_exporter_C"/>
</dbReference>
<dbReference type="Pfam" id="PF01312">
    <property type="entry name" value="Bac_export_2"/>
    <property type="match status" value="1"/>
</dbReference>
<evidence type="ECO:0000256" key="1">
    <source>
        <dbReference type="ARBA" id="ARBA00010690"/>
    </source>
</evidence>
<name>A0A941DI60_9BURK</name>
<gene>
    <name evidence="3" type="ORF">KDM92_15890</name>
</gene>
<evidence type="ECO:0000256" key="2">
    <source>
        <dbReference type="SAM" id="MobiDB-lite"/>
    </source>
</evidence>
<dbReference type="PANTHER" id="PTHR30531:SF12">
    <property type="entry name" value="FLAGELLAR BIOSYNTHETIC PROTEIN FLHB"/>
    <property type="match status" value="1"/>
</dbReference>
<dbReference type="InterPro" id="IPR006135">
    <property type="entry name" value="T3SS_substrate_exporter"/>
</dbReference>